<evidence type="ECO:0000256" key="3">
    <source>
        <dbReference type="SAM" id="MobiDB-lite"/>
    </source>
</evidence>
<keyword evidence="5" id="KW-1185">Reference proteome</keyword>
<accession>A0ABP0NNE1</accession>
<feature type="repeat" description="PPR" evidence="2">
    <location>
        <begin position="535"/>
        <end position="569"/>
    </location>
</feature>
<evidence type="ECO:0000256" key="1">
    <source>
        <dbReference type="ARBA" id="ARBA00022737"/>
    </source>
</evidence>
<evidence type="ECO:0000313" key="5">
    <source>
        <dbReference type="Proteomes" id="UP001642464"/>
    </source>
</evidence>
<dbReference type="PROSITE" id="PS51375">
    <property type="entry name" value="PPR"/>
    <property type="match status" value="2"/>
</dbReference>
<dbReference type="EMBL" id="CAXAMM010029680">
    <property type="protein sequence ID" value="CAK9065131.1"/>
    <property type="molecule type" value="Genomic_DNA"/>
</dbReference>
<organism evidence="4 5">
    <name type="scientific">Durusdinium trenchii</name>
    <dbReference type="NCBI Taxonomy" id="1381693"/>
    <lineage>
        <taxon>Eukaryota</taxon>
        <taxon>Sar</taxon>
        <taxon>Alveolata</taxon>
        <taxon>Dinophyceae</taxon>
        <taxon>Suessiales</taxon>
        <taxon>Symbiodiniaceae</taxon>
        <taxon>Durusdinium</taxon>
    </lineage>
</organism>
<sequence length="621" mass="68712">MRFAKALEVANQFAEGGDVAQVKRIIEPLLEQRIRNLSKPDPKAPKPRFLFNLVLKAFANAGDFKGAEAWYDSYKNQKAARSSSDLLSVNTKTFGKLVKSAAKAGEAHVAEAWLWRQFNEVEELRRMDLPKEEKEEKLLKDAHIQLEAKQAENAFSQRSRPPSSSFFSPGSRGDEEVVVEANIAKVKKDEAQTIKKTERLASGEECQRGRDNIDSMDAGHIASLMAWANLGDLRKVALCVQTSKHFGQYEWNALLIACAKSTNPSKAREYFQLGTDLKLMPCSTAFTSLIDAYARSQNGQEAEKCVLTMLKQGVGLDSSVGASLLNSWVKCEVGRIEAWMRRLLVAEVCLDCVVYTNLISACAYAGELQRAEACLEEMEAAEMQTNVVTHTAVLQAHLQSLHGCPERVMERMLGFDTPEKRPNALTFGLLIGALASRGDISGAERWYACMRRNLKDVDLVAHNAVISASARAHDAQRARLWFGRMKTANLTGDGMSLNSTLDPVARGVDVAVLRSEALEAEWLCDELDPAGLLANEITFSILMRPWALMGDLPNVDRLWQKMQKQGLQPKACNFWAVLTACAHSQPPQPDTAAQRYEDWVASGGNTDKHVLSALRAALEKP</sequence>
<dbReference type="InterPro" id="IPR002885">
    <property type="entry name" value="PPR_rpt"/>
</dbReference>
<feature type="repeat" description="PPR" evidence="2">
    <location>
        <begin position="351"/>
        <end position="385"/>
    </location>
</feature>
<name>A0ABP0NNE1_9DINO</name>
<feature type="compositionally biased region" description="Low complexity" evidence="3">
    <location>
        <begin position="155"/>
        <end position="171"/>
    </location>
</feature>
<evidence type="ECO:0000256" key="2">
    <source>
        <dbReference type="PROSITE-ProRule" id="PRU00708"/>
    </source>
</evidence>
<reference evidence="4 5" key="1">
    <citation type="submission" date="2024-02" db="EMBL/GenBank/DDBJ databases">
        <authorList>
            <person name="Chen Y."/>
            <person name="Shah S."/>
            <person name="Dougan E. K."/>
            <person name="Thang M."/>
            <person name="Chan C."/>
        </authorList>
    </citation>
    <scope>NUCLEOTIDE SEQUENCE [LARGE SCALE GENOMIC DNA]</scope>
</reference>
<evidence type="ECO:0000313" key="4">
    <source>
        <dbReference type="EMBL" id="CAK9065131.1"/>
    </source>
</evidence>
<dbReference type="PANTHER" id="PTHR47447">
    <property type="entry name" value="OS03G0856100 PROTEIN"/>
    <property type="match status" value="1"/>
</dbReference>
<dbReference type="Proteomes" id="UP001642464">
    <property type="component" value="Unassembled WGS sequence"/>
</dbReference>
<dbReference type="InterPro" id="IPR011990">
    <property type="entry name" value="TPR-like_helical_dom_sf"/>
</dbReference>
<dbReference type="Pfam" id="PF13812">
    <property type="entry name" value="PPR_3"/>
    <property type="match status" value="2"/>
</dbReference>
<dbReference type="Gene3D" id="1.25.40.10">
    <property type="entry name" value="Tetratricopeptide repeat domain"/>
    <property type="match status" value="4"/>
</dbReference>
<gene>
    <name evidence="4" type="ORF">SCF082_LOCUS33406</name>
</gene>
<dbReference type="PANTHER" id="PTHR47447:SF17">
    <property type="entry name" value="OS12G0638900 PROTEIN"/>
    <property type="match status" value="1"/>
</dbReference>
<comment type="caution">
    <text evidence="4">The sequence shown here is derived from an EMBL/GenBank/DDBJ whole genome shotgun (WGS) entry which is preliminary data.</text>
</comment>
<feature type="region of interest" description="Disordered" evidence="3">
    <location>
        <begin position="152"/>
        <end position="172"/>
    </location>
</feature>
<dbReference type="NCBIfam" id="TIGR00756">
    <property type="entry name" value="PPR"/>
    <property type="match status" value="2"/>
</dbReference>
<feature type="non-terminal residue" evidence="4">
    <location>
        <position position="621"/>
    </location>
</feature>
<dbReference type="Pfam" id="PF01535">
    <property type="entry name" value="PPR"/>
    <property type="match status" value="3"/>
</dbReference>
<protein>
    <submittedName>
        <fullName evidence="4">Mitochondrial</fullName>
    </submittedName>
</protein>
<proteinExistence type="predicted"/>
<keyword evidence="1" id="KW-0677">Repeat</keyword>